<dbReference type="HOGENOM" id="CLU_3166269_0_0_9"/>
<keyword evidence="2" id="KW-1185">Reference proteome</keyword>
<gene>
    <name evidence="1" type="ORF">CLOSTASPAR_00907</name>
</gene>
<organism evidence="1 2">
    <name type="scientific">[Clostridium] asparagiforme DSM 15981</name>
    <dbReference type="NCBI Taxonomy" id="518636"/>
    <lineage>
        <taxon>Bacteria</taxon>
        <taxon>Bacillati</taxon>
        <taxon>Bacillota</taxon>
        <taxon>Clostridia</taxon>
        <taxon>Lachnospirales</taxon>
        <taxon>Lachnospiraceae</taxon>
        <taxon>Enterocloster</taxon>
    </lineage>
</organism>
<sequence length="47" mass="5473">MKQIKEIKEVFSYEEANKLLSEGWVYIDINTTIHPTVYILGNVTQSE</sequence>
<dbReference type="AlphaFoldDB" id="C0CVA6"/>
<evidence type="ECO:0000313" key="1">
    <source>
        <dbReference type="EMBL" id="EEG56992.1"/>
    </source>
</evidence>
<dbReference type="Proteomes" id="UP000004756">
    <property type="component" value="Unassembled WGS sequence"/>
</dbReference>
<accession>C0CVA6</accession>
<evidence type="ECO:0000313" key="2">
    <source>
        <dbReference type="Proteomes" id="UP000004756"/>
    </source>
</evidence>
<proteinExistence type="predicted"/>
<dbReference type="EMBL" id="ACCJ01000037">
    <property type="protein sequence ID" value="EEG56992.1"/>
    <property type="molecule type" value="Genomic_DNA"/>
</dbReference>
<comment type="caution">
    <text evidence="1">The sequence shown here is derived from an EMBL/GenBank/DDBJ whole genome shotgun (WGS) entry which is preliminary data.</text>
</comment>
<protein>
    <submittedName>
        <fullName evidence="1">Uncharacterized protein</fullName>
    </submittedName>
</protein>
<name>C0CVA6_9FIRM</name>
<reference evidence="1 2" key="1">
    <citation type="submission" date="2009-02" db="EMBL/GenBank/DDBJ databases">
        <title>Draft genome sequence of Clostridium asparagiforme (DSM 15981).</title>
        <authorList>
            <person name="Sudarsanam P."/>
            <person name="Ley R."/>
            <person name="Guruge J."/>
            <person name="Turnbaugh P.J."/>
            <person name="Mahowald M."/>
            <person name="Liep D."/>
            <person name="Gordon J."/>
        </authorList>
    </citation>
    <scope>NUCLEOTIDE SEQUENCE [LARGE SCALE GENOMIC DNA]</scope>
    <source>
        <strain evidence="1 2">DSM 15981</strain>
    </source>
</reference>
<dbReference type="RefSeq" id="WP_007707445.1">
    <property type="nucleotide sequence ID" value="NZ_CP102272.1"/>
</dbReference>